<organism evidence="1 2">
    <name type="scientific">Rotaria magnacalcarata</name>
    <dbReference type="NCBI Taxonomy" id="392030"/>
    <lineage>
        <taxon>Eukaryota</taxon>
        <taxon>Metazoa</taxon>
        <taxon>Spiralia</taxon>
        <taxon>Gnathifera</taxon>
        <taxon>Rotifera</taxon>
        <taxon>Eurotatoria</taxon>
        <taxon>Bdelloidea</taxon>
        <taxon>Philodinida</taxon>
        <taxon>Philodinidae</taxon>
        <taxon>Rotaria</taxon>
    </lineage>
</organism>
<accession>A0A816RWJ8</accession>
<reference evidence="1" key="1">
    <citation type="submission" date="2021-02" db="EMBL/GenBank/DDBJ databases">
        <authorList>
            <person name="Nowell W R."/>
        </authorList>
    </citation>
    <scope>NUCLEOTIDE SEQUENCE</scope>
</reference>
<protein>
    <submittedName>
        <fullName evidence="1">Uncharacterized protein</fullName>
    </submittedName>
</protein>
<dbReference type="AlphaFoldDB" id="A0A816RWJ8"/>
<evidence type="ECO:0000313" key="2">
    <source>
        <dbReference type="Proteomes" id="UP000663856"/>
    </source>
</evidence>
<proteinExistence type="predicted"/>
<evidence type="ECO:0000313" key="1">
    <source>
        <dbReference type="EMBL" id="CAF2080724.1"/>
    </source>
</evidence>
<sequence>IINQANIKLTEQEHQLLKLGPKFIFDDPKTASRRRITELATLKRKIETRFFEKKVNPGRPVEQFIAEIDVLLQNLHNIPTTTKKRIQSNRIQTNNSFDTLSSIIQSSQSSQSQTIIRRKIKRNYGRIVKRLKYKIHLANTILRKTDKSKVFHLGKVEHYQKKSEEYMEKTKAYQCLGITDPLPDLIQRTNKYLLDLRLAKWITQKQYEQLSIKPNEVELAHLYYLPKAHKLGTPLRPIISGLKHPTIKISKFLDDLLRPLFDQMALNTTVTSGFELIKKLLQWSILSSINQIRNSGGLYLRYIDDIFITINWPVRHLLKEVDRWNKFDENINLSANIGSIVNFLDLNM</sequence>
<gene>
    <name evidence="1" type="ORF">WKI299_LOCUS16195</name>
</gene>
<comment type="caution">
    <text evidence="1">The sequence shown here is derived from an EMBL/GenBank/DDBJ whole genome shotgun (WGS) entry which is preliminary data.</text>
</comment>
<dbReference type="EMBL" id="CAJNRF010006393">
    <property type="protein sequence ID" value="CAF2080724.1"/>
    <property type="molecule type" value="Genomic_DNA"/>
</dbReference>
<dbReference type="Proteomes" id="UP000663856">
    <property type="component" value="Unassembled WGS sequence"/>
</dbReference>
<name>A0A816RWJ8_9BILA</name>
<feature type="non-terminal residue" evidence="1">
    <location>
        <position position="1"/>
    </location>
</feature>
<feature type="non-terminal residue" evidence="1">
    <location>
        <position position="348"/>
    </location>
</feature>